<dbReference type="VEuPathDB" id="TrichDB:TVAGG3_0677480"/>
<dbReference type="InParanoid" id="A2DH91"/>
<gene>
    <name evidence="1" type="ORF">TVAG_021090</name>
</gene>
<dbReference type="KEGG" id="tva:5465690"/>
<accession>A2DH91</accession>
<dbReference type="Proteomes" id="UP000001542">
    <property type="component" value="Unassembled WGS sequence"/>
</dbReference>
<protein>
    <submittedName>
        <fullName evidence="1">Uncharacterized protein</fullName>
    </submittedName>
</protein>
<organism evidence="1 2">
    <name type="scientific">Trichomonas vaginalis (strain ATCC PRA-98 / G3)</name>
    <dbReference type="NCBI Taxonomy" id="412133"/>
    <lineage>
        <taxon>Eukaryota</taxon>
        <taxon>Metamonada</taxon>
        <taxon>Parabasalia</taxon>
        <taxon>Trichomonadida</taxon>
        <taxon>Trichomonadidae</taxon>
        <taxon>Trichomonas</taxon>
    </lineage>
</organism>
<dbReference type="VEuPathDB" id="TrichDB:TVAG_021090"/>
<dbReference type="AlphaFoldDB" id="A2DH91"/>
<proteinExistence type="predicted"/>
<dbReference type="RefSeq" id="XP_001581150.1">
    <property type="nucleotide sequence ID" value="XM_001581100.1"/>
</dbReference>
<reference evidence="1" key="2">
    <citation type="journal article" date="2007" name="Science">
        <title>Draft genome sequence of the sexually transmitted pathogen Trichomonas vaginalis.</title>
        <authorList>
            <person name="Carlton J.M."/>
            <person name="Hirt R.P."/>
            <person name="Silva J.C."/>
            <person name="Delcher A.L."/>
            <person name="Schatz M."/>
            <person name="Zhao Q."/>
            <person name="Wortman J.R."/>
            <person name="Bidwell S.L."/>
            <person name="Alsmark U.C.M."/>
            <person name="Besteiro S."/>
            <person name="Sicheritz-Ponten T."/>
            <person name="Noel C.J."/>
            <person name="Dacks J.B."/>
            <person name="Foster P.G."/>
            <person name="Simillion C."/>
            <person name="Van de Peer Y."/>
            <person name="Miranda-Saavedra D."/>
            <person name="Barton G.J."/>
            <person name="Westrop G.D."/>
            <person name="Mueller S."/>
            <person name="Dessi D."/>
            <person name="Fiori P.L."/>
            <person name="Ren Q."/>
            <person name="Paulsen I."/>
            <person name="Zhang H."/>
            <person name="Bastida-Corcuera F.D."/>
            <person name="Simoes-Barbosa A."/>
            <person name="Brown M.T."/>
            <person name="Hayes R.D."/>
            <person name="Mukherjee M."/>
            <person name="Okumura C.Y."/>
            <person name="Schneider R."/>
            <person name="Smith A.J."/>
            <person name="Vanacova S."/>
            <person name="Villalvazo M."/>
            <person name="Haas B.J."/>
            <person name="Pertea M."/>
            <person name="Feldblyum T.V."/>
            <person name="Utterback T.R."/>
            <person name="Shu C.L."/>
            <person name="Osoegawa K."/>
            <person name="de Jong P.J."/>
            <person name="Hrdy I."/>
            <person name="Horvathova L."/>
            <person name="Zubacova Z."/>
            <person name="Dolezal P."/>
            <person name="Malik S.B."/>
            <person name="Logsdon J.M. Jr."/>
            <person name="Henze K."/>
            <person name="Gupta A."/>
            <person name="Wang C.C."/>
            <person name="Dunne R.L."/>
            <person name="Upcroft J.A."/>
            <person name="Upcroft P."/>
            <person name="White O."/>
            <person name="Salzberg S.L."/>
            <person name="Tang P."/>
            <person name="Chiu C.-H."/>
            <person name="Lee Y.-S."/>
            <person name="Embley T.M."/>
            <person name="Coombs G.H."/>
            <person name="Mottram J.C."/>
            <person name="Tachezy J."/>
            <person name="Fraser-Liggett C.M."/>
            <person name="Johnson P.J."/>
        </authorList>
    </citation>
    <scope>NUCLEOTIDE SEQUENCE [LARGE SCALE GENOMIC DNA]</scope>
    <source>
        <strain evidence="1">G3</strain>
    </source>
</reference>
<name>A2DH91_TRIV3</name>
<sequence>MLFLLSFADIQFEPHTFNGTDYYNYNDIFKFLREIYNTDNLTKVDAVTLTPSSTHHLQNEGYKTTCSVIAGPVTESPGRFLTEAEP</sequence>
<keyword evidence="2" id="KW-1185">Reference proteome</keyword>
<reference evidence="1" key="1">
    <citation type="submission" date="2006-10" db="EMBL/GenBank/DDBJ databases">
        <authorList>
            <person name="Amadeo P."/>
            <person name="Zhao Q."/>
            <person name="Wortman J."/>
            <person name="Fraser-Liggett C."/>
            <person name="Carlton J."/>
        </authorList>
    </citation>
    <scope>NUCLEOTIDE SEQUENCE</scope>
    <source>
        <strain evidence="1">G3</strain>
    </source>
</reference>
<evidence type="ECO:0000313" key="1">
    <source>
        <dbReference type="EMBL" id="EAY20164.1"/>
    </source>
</evidence>
<dbReference type="EMBL" id="DS113200">
    <property type="protein sequence ID" value="EAY20164.1"/>
    <property type="molecule type" value="Genomic_DNA"/>
</dbReference>
<evidence type="ECO:0000313" key="2">
    <source>
        <dbReference type="Proteomes" id="UP000001542"/>
    </source>
</evidence>